<dbReference type="EMBL" id="AUSV01000134">
    <property type="protein sequence ID" value="ESP90591.1"/>
    <property type="molecule type" value="Genomic_DNA"/>
</dbReference>
<dbReference type="PROSITE" id="PS50883">
    <property type="entry name" value="EAL"/>
    <property type="match status" value="1"/>
</dbReference>
<gene>
    <name evidence="3" type="ORF">PL2TA16_01695</name>
</gene>
<feature type="domain" description="EAL" evidence="1">
    <location>
        <begin position="1"/>
        <end position="218"/>
    </location>
</feature>
<dbReference type="RefSeq" id="WP_023401948.1">
    <property type="nucleotide sequence ID" value="NZ_AUSV01000134.1"/>
</dbReference>
<evidence type="ECO:0000259" key="2">
    <source>
        <dbReference type="PROSITE" id="PS51833"/>
    </source>
</evidence>
<dbReference type="PANTHER" id="PTHR33525">
    <property type="match status" value="1"/>
</dbReference>
<dbReference type="PATRIC" id="fig|1353533.3.peg.5122"/>
<dbReference type="PIRSF" id="PIRSF003180">
    <property type="entry name" value="DiGMPpdiest_YuxH"/>
    <property type="match status" value="1"/>
</dbReference>
<accession>V4GZI1</accession>
<dbReference type="SUPFAM" id="SSF109604">
    <property type="entry name" value="HD-domain/PDEase-like"/>
    <property type="match status" value="1"/>
</dbReference>
<proteinExistence type="predicted"/>
<dbReference type="InterPro" id="IPR001633">
    <property type="entry name" value="EAL_dom"/>
</dbReference>
<dbReference type="Gene3D" id="1.10.3210.10">
    <property type="entry name" value="Hypothetical protein af1432"/>
    <property type="match status" value="1"/>
</dbReference>
<evidence type="ECO:0000313" key="3">
    <source>
        <dbReference type="EMBL" id="ESP90591.1"/>
    </source>
</evidence>
<dbReference type="InterPro" id="IPR014408">
    <property type="entry name" value="dGMP_Pdiesterase_EAL/HD-GYP"/>
</dbReference>
<organism evidence="3 4">
    <name type="scientific">Pseudoalteromonas luteoviolacea (strain 2ta16)</name>
    <dbReference type="NCBI Taxonomy" id="1353533"/>
    <lineage>
        <taxon>Bacteria</taxon>
        <taxon>Pseudomonadati</taxon>
        <taxon>Pseudomonadota</taxon>
        <taxon>Gammaproteobacteria</taxon>
        <taxon>Alteromonadales</taxon>
        <taxon>Pseudoalteromonadaceae</taxon>
        <taxon>Pseudoalteromonas</taxon>
    </lineage>
</organism>
<dbReference type="InterPro" id="IPR035919">
    <property type="entry name" value="EAL_sf"/>
</dbReference>
<name>V4GZI1_PSEL2</name>
<protein>
    <submittedName>
        <fullName evidence="3">Putative signal transduction protein containing EAL and modified HD-GYP domain protein</fullName>
    </submittedName>
</protein>
<dbReference type="Pfam" id="PF08668">
    <property type="entry name" value="HDOD"/>
    <property type="match status" value="1"/>
</dbReference>
<dbReference type="PROSITE" id="PS51833">
    <property type="entry name" value="HDOD"/>
    <property type="match status" value="1"/>
</dbReference>
<dbReference type="Pfam" id="PF00563">
    <property type="entry name" value="EAL"/>
    <property type="match status" value="1"/>
</dbReference>
<dbReference type="AlphaFoldDB" id="V4GZI1"/>
<dbReference type="PANTHER" id="PTHR33525:SF4">
    <property type="entry name" value="CYCLIC DI-GMP PHOSPHODIESTERASE CDGJ"/>
    <property type="match status" value="1"/>
</dbReference>
<dbReference type="SUPFAM" id="SSF141868">
    <property type="entry name" value="EAL domain-like"/>
    <property type="match status" value="1"/>
</dbReference>
<dbReference type="Gene3D" id="3.20.20.450">
    <property type="entry name" value="EAL domain"/>
    <property type="match status" value="1"/>
</dbReference>
<evidence type="ECO:0000313" key="4">
    <source>
        <dbReference type="Proteomes" id="UP000017820"/>
    </source>
</evidence>
<sequence length="420" mass="47680">MAAEENCRGPASEFECILARQPICDRELRLVGYELLYRPHCHSTCCTEPDPEYATAQVMITAMTEVGMDLLSADVPCFINMTKDALYHAQSLSLSASSVVFEVLEDVVIDEYLVNSVKALVERGYTIALDDFVYSDAAIPLLECADIVKVDIRAFNTQALVHQVNLLRRFSVKLLAEKVETWQEYRMCKKLGFELFQGYFFASPEMLNGKKTPHNRISTLRLLIKLNDPKVSFVELEALVSQDPFIYYKLLRYINSAYTGMGKVFHDIKSILIFLGLEQLRTLVCIMALSRMTDKPPMLFLLMLQRAKFCELMAVQQRLTRTQRNAYFTTGLFSLLETCLDIPAQQLFHHIPLCGSVKTAILKKQGHGGKVLQCAIAIECQQQFDYACCNVTEQTVKACHYEAVNWAYKQMNSVLLSSET</sequence>
<dbReference type="InterPro" id="IPR052340">
    <property type="entry name" value="RNase_Y/CdgJ"/>
</dbReference>
<dbReference type="InterPro" id="IPR013976">
    <property type="entry name" value="HDOD"/>
</dbReference>
<dbReference type="SMART" id="SM00052">
    <property type="entry name" value="EAL"/>
    <property type="match status" value="1"/>
</dbReference>
<comment type="caution">
    <text evidence="3">The sequence shown here is derived from an EMBL/GenBank/DDBJ whole genome shotgun (WGS) entry which is preliminary data.</text>
</comment>
<feature type="domain" description="HDOD" evidence="2">
    <location>
        <begin position="212"/>
        <end position="398"/>
    </location>
</feature>
<dbReference type="Proteomes" id="UP000017820">
    <property type="component" value="Unassembled WGS sequence"/>
</dbReference>
<evidence type="ECO:0000259" key="1">
    <source>
        <dbReference type="PROSITE" id="PS50883"/>
    </source>
</evidence>
<reference evidence="3 4" key="1">
    <citation type="submission" date="2013-07" db="EMBL/GenBank/DDBJ databases">
        <title>Draft genome sequence of Pseudoalteromonas luteoviolacea 2ta16.</title>
        <authorList>
            <person name="Allen E.E."/>
            <person name="Azam F."/>
            <person name="Podell S."/>
        </authorList>
    </citation>
    <scope>NUCLEOTIDE SEQUENCE [LARGE SCALE GENOMIC DNA]</scope>
    <source>
        <strain evidence="3 4">2ta16</strain>
    </source>
</reference>